<sequence length="321" mass="36260">MKDYDTLNDNEKRNMLASVANLYYNAEMTQNQIAERFFTSRSKISRMLKEARRLGIVEIKIKEPWERDTDIEQQFMEEFLLRDVRVIPTKETTGTLVLQKLGEVAAYYLDNLLDEHTILGMSWGNTMYHTVKAVKTSKNIPITVVPIMGAANVRKPERDSLDLSKELAAAYGGSYYYIYAPLFVNSVEVRKSLEEEPNIKQCLDLARHADIILTSVGSIEYKSWKDYLSTTDMKNLEKKGAVGHIGGHFYDQDGNEVKTPFVGKMIGLGIQDIKKTKNVVCVAGLEMKAEAILGAIRGGYIKTLITDESAAKKILLLNRES</sequence>
<keyword evidence="3" id="KW-0238">DNA-binding</keyword>
<evidence type="ECO:0000259" key="5">
    <source>
        <dbReference type="Pfam" id="PF04198"/>
    </source>
</evidence>
<dbReference type="InterPro" id="IPR051054">
    <property type="entry name" value="SorC_transcr_regulators"/>
</dbReference>
<dbReference type="GO" id="GO:0003677">
    <property type="term" value="F:DNA binding"/>
    <property type="evidence" value="ECO:0007669"/>
    <property type="project" value="UniProtKB-KW"/>
</dbReference>
<proteinExistence type="inferred from homology"/>
<organism evidence="6 7">
    <name type="scientific">Anaerostipes butyraticus</name>
    <dbReference type="NCBI Taxonomy" id="645466"/>
    <lineage>
        <taxon>Bacteria</taxon>
        <taxon>Bacillati</taxon>
        <taxon>Bacillota</taxon>
        <taxon>Clostridia</taxon>
        <taxon>Lachnospirales</taxon>
        <taxon>Lachnospiraceae</taxon>
        <taxon>Anaerostipes</taxon>
    </lineage>
</organism>
<dbReference type="GO" id="GO:0030246">
    <property type="term" value="F:carbohydrate binding"/>
    <property type="evidence" value="ECO:0007669"/>
    <property type="project" value="InterPro"/>
</dbReference>
<dbReference type="InterPro" id="IPR007324">
    <property type="entry name" value="Sugar-bd_dom_put"/>
</dbReference>
<dbReference type="PANTHER" id="PTHR34294">
    <property type="entry name" value="TRANSCRIPTIONAL REGULATOR-RELATED"/>
    <property type="match status" value="1"/>
</dbReference>
<dbReference type="SUPFAM" id="SSF46785">
    <property type="entry name" value="Winged helix' DNA-binding domain"/>
    <property type="match status" value="1"/>
</dbReference>
<dbReference type="InterPro" id="IPR037171">
    <property type="entry name" value="NagB/RpiA_transferase-like"/>
</dbReference>
<dbReference type="EMBL" id="BLYI01000043">
    <property type="protein sequence ID" value="GFO85643.1"/>
    <property type="molecule type" value="Genomic_DNA"/>
</dbReference>
<evidence type="ECO:0000256" key="3">
    <source>
        <dbReference type="ARBA" id="ARBA00023125"/>
    </source>
</evidence>
<dbReference type="Gene3D" id="1.10.10.60">
    <property type="entry name" value="Homeodomain-like"/>
    <property type="match status" value="1"/>
</dbReference>
<dbReference type="RefSeq" id="WP_201311343.1">
    <property type="nucleotide sequence ID" value="NZ_BLYI01000043.1"/>
</dbReference>
<comment type="similarity">
    <text evidence="1">Belongs to the SorC transcriptional regulatory family.</text>
</comment>
<protein>
    <submittedName>
        <fullName evidence="6">DeoR family transcriptional regulator</fullName>
    </submittedName>
</protein>
<dbReference type="PANTHER" id="PTHR34294:SF1">
    <property type="entry name" value="TRANSCRIPTIONAL REGULATOR LSRR"/>
    <property type="match status" value="1"/>
</dbReference>
<keyword evidence="2" id="KW-0805">Transcription regulation</keyword>
<evidence type="ECO:0000256" key="2">
    <source>
        <dbReference type="ARBA" id="ARBA00023015"/>
    </source>
</evidence>
<gene>
    <name evidence="6" type="ORF">ANBU17_19900</name>
</gene>
<dbReference type="InterPro" id="IPR036390">
    <property type="entry name" value="WH_DNA-bd_sf"/>
</dbReference>
<dbReference type="Gene3D" id="3.40.50.1360">
    <property type="match status" value="1"/>
</dbReference>
<accession>A0A916VDV6</accession>
<reference evidence="6" key="1">
    <citation type="submission" date="2020-06" db="EMBL/GenBank/DDBJ databases">
        <title>Characterization of fructooligosaccharide metabolism and fructooligosaccharide-degrading enzymes in human commensal butyrate producers.</title>
        <authorList>
            <person name="Tanno H."/>
            <person name="Fujii T."/>
            <person name="Hirano K."/>
            <person name="Maeno S."/>
            <person name="Tonozuka T."/>
            <person name="Sakamoto M."/>
            <person name="Ohkuma M."/>
            <person name="Tochio T."/>
            <person name="Endo A."/>
        </authorList>
    </citation>
    <scope>NUCLEOTIDE SEQUENCE</scope>
    <source>
        <strain evidence="6">JCM 17466</strain>
    </source>
</reference>
<feature type="domain" description="Sugar-binding" evidence="5">
    <location>
        <begin position="65"/>
        <end position="315"/>
    </location>
</feature>
<dbReference type="SUPFAM" id="SSF100950">
    <property type="entry name" value="NagB/RpiA/CoA transferase-like"/>
    <property type="match status" value="1"/>
</dbReference>
<name>A0A916VDV6_9FIRM</name>
<dbReference type="Pfam" id="PF04198">
    <property type="entry name" value="Sugar-bind"/>
    <property type="match status" value="1"/>
</dbReference>
<evidence type="ECO:0000256" key="4">
    <source>
        <dbReference type="ARBA" id="ARBA00023163"/>
    </source>
</evidence>
<keyword evidence="4" id="KW-0804">Transcription</keyword>
<evidence type="ECO:0000256" key="1">
    <source>
        <dbReference type="ARBA" id="ARBA00010466"/>
    </source>
</evidence>
<dbReference type="AlphaFoldDB" id="A0A916VDV6"/>
<keyword evidence="7" id="KW-1185">Reference proteome</keyword>
<evidence type="ECO:0000313" key="7">
    <source>
        <dbReference type="Proteomes" id="UP000613208"/>
    </source>
</evidence>
<comment type="caution">
    <text evidence="6">The sequence shown here is derived from an EMBL/GenBank/DDBJ whole genome shotgun (WGS) entry which is preliminary data.</text>
</comment>
<dbReference type="Proteomes" id="UP000613208">
    <property type="component" value="Unassembled WGS sequence"/>
</dbReference>
<evidence type="ECO:0000313" key="6">
    <source>
        <dbReference type="EMBL" id="GFO85643.1"/>
    </source>
</evidence>